<feature type="compositionally biased region" description="Low complexity" evidence="1">
    <location>
        <begin position="20"/>
        <end position="34"/>
    </location>
</feature>
<organism evidence="3 4">
    <name type="scientific">Haloarcula onubensis</name>
    <dbReference type="NCBI Taxonomy" id="2950539"/>
    <lineage>
        <taxon>Archaea</taxon>
        <taxon>Methanobacteriati</taxon>
        <taxon>Methanobacteriota</taxon>
        <taxon>Stenosarchaea group</taxon>
        <taxon>Halobacteria</taxon>
        <taxon>Halobacteriales</taxon>
        <taxon>Haloarculaceae</taxon>
        <taxon>Haloarcula</taxon>
    </lineage>
</organism>
<comment type="caution">
    <text evidence="3">The sequence shown here is derived from an EMBL/GenBank/DDBJ whole genome shotgun (WGS) entry which is preliminary data.</text>
</comment>
<dbReference type="PROSITE" id="PS51318">
    <property type="entry name" value="TAT"/>
    <property type="match status" value="1"/>
</dbReference>
<protein>
    <submittedName>
        <fullName evidence="3">PQQ-like beta-propeller repeat protein</fullName>
    </submittedName>
</protein>
<dbReference type="SUPFAM" id="SSF50998">
    <property type="entry name" value="Quinoprotein alcohol dehydrogenase-like"/>
    <property type="match status" value="2"/>
</dbReference>
<dbReference type="Gene3D" id="2.40.10.480">
    <property type="match status" value="1"/>
</dbReference>
<keyword evidence="4" id="KW-1185">Reference proteome</keyword>
<accession>A0ABU2FJR5</accession>
<dbReference type="PANTHER" id="PTHR34512">
    <property type="entry name" value="CELL SURFACE PROTEIN"/>
    <property type="match status" value="1"/>
</dbReference>
<dbReference type="InterPro" id="IPR002372">
    <property type="entry name" value="PQQ_rpt_dom"/>
</dbReference>
<evidence type="ECO:0000313" key="3">
    <source>
        <dbReference type="EMBL" id="MDS0280977.1"/>
    </source>
</evidence>
<dbReference type="InterPro" id="IPR015943">
    <property type="entry name" value="WD40/YVTN_repeat-like_dom_sf"/>
</dbReference>
<sequence length="402" mass="42252">MPSRRQLLYAASAGLVGASAAAATSSGADTDTSAPSPWPMSRHDPAGTAHTTEAGPKDGVSLAWRHERTPWFSGTSEPILCGGTLYVAGEGLLALDPETGDRRFGAPGPYDASPARARASVYNSDTLAVLSGSEITGLNSTGGLRLPVVGAVGTERWTAPTPDHRDPFASMSGERPTPVAAGGTVVTPTPDRASLLALDADDGEVRWQRTPTDDEASVSFTRPAVREGVVYTTAWPYRVAAYDLASGTRQWHCELDEQMLLAPVATEDGLVVLSRESVWSLDPADGSTRWRYGHGGNVTESAPAVADGLVVAPTEDGTLDAVDLATGERAWRVPFSGNGAPVVGDGVVYAVRSYYELVAFDADTGQRRFTYEPEQVPLSAPVVAGGRLYAANRRAILALEEA</sequence>
<dbReference type="SMART" id="SM00564">
    <property type="entry name" value="PQQ"/>
    <property type="match status" value="6"/>
</dbReference>
<dbReference type="Proteomes" id="UP001268864">
    <property type="component" value="Unassembled WGS sequence"/>
</dbReference>
<evidence type="ECO:0000256" key="1">
    <source>
        <dbReference type="SAM" id="MobiDB-lite"/>
    </source>
</evidence>
<feature type="region of interest" description="Disordered" evidence="1">
    <location>
        <begin position="156"/>
        <end position="181"/>
    </location>
</feature>
<feature type="domain" description="Pyrrolo-quinoline quinone repeat" evidence="2">
    <location>
        <begin position="255"/>
        <end position="398"/>
    </location>
</feature>
<dbReference type="EMBL" id="JAMQOS010000001">
    <property type="protein sequence ID" value="MDS0280977.1"/>
    <property type="molecule type" value="Genomic_DNA"/>
</dbReference>
<gene>
    <name evidence="3" type="ORF">NDI86_02510</name>
</gene>
<proteinExistence type="predicted"/>
<evidence type="ECO:0000259" key="2">
    <source>
        <dbReference type="Pfam" id="PF13360"/>
    </source>
</evidence>
<reference evidence="3 4" key="1">
    <citation type="submission" date="2022-06" db="EMBL/GenBank/DDBJ databases">
        <title>Halomicroarcula sp. a new haloarchaeum isolate from saline soil.</title>
        <authorList>
            <person name="Strakova D."/>
            <person name="Galisteo C."/>
            <person name="Sanchez-Porro C."/>
            <person name="Ventosa A."/>
        </authorList>
    </citation>
    <scope>NUCLEOTIDE SEQUENCE [LARGE SCALE GENOMIC DNA]</scope>
    <source>
        <strain evidence="3 4">S3CR25-11</strain>
    </source>
</reference>
<name>A0ABU2FJR5_9EURY</name>
<dbReference type="Gene3D" id="2.130.10.10">
    <property type="entry name" value="YVTN repeat-like/Quinoprotein amine dehydrogenase"/>
    <property type="match status" value="1"/>
</dbReference>
<dbReference type="InterPro" id="IPR018391">
    <property type="entry name" value="PQQ_b-propeller_rpt"/>
</dbReference>
<dbReference type="Pfam" id="PF13360">
    <property type="entry name" value="PQQ_2"/>
    <property type="match status" value="1"/>
</dbReference>
<evidence type="ECO:0000313" key="4">
    <source>
        <dbReference type="Proteomes" id="UP001268864"/>
    </source>
</evidence>
<dbReference type="InterPro" id="IPR011047">
    <property type="entry name" value="Quinoprotein_ADH-like_sf"/>
</dbReference>
<dbReference type="Gene3D" id="2.40.128.630">
    <property type="match status" value="1"/>
</dbReference>
<dbReference type="RefSeq" id="WP_310898817.1">
    <property type="nucleotide sequence ID" value="NZ_JAMQOS010000001.1"/>
</dbReference>
<dbReference type="PANTHER" id="PTHR34512:SF30">
    <property type="entry name" value="OUTER MEMBRANE PROTEIN ASSEMBLY FACTOR BAMB"/>
    <property type="match status" value="1"/>
</dbReference>
<feature type="region of interest" description="Disordered" evidence="1">
    <location>
        <begin position="20"/>
        <end position="59"/>
    </location>
</feature>
<dbReference type="InterPro" id="IPR006311">
    <property type="entry name" value="TAT_signal"/>
</dbReference>